<name>A0A162GIP7_BDEBC</name>
<evidence type="ECO:0000259" key="2">
    <source>
        <dbReference type="PROSITE" id="PS51688"/>
    </source>
</evidence>
<dbReference type="PROSITE" id="PS51688">
    <property type="entry name" value="ICA"/>
    <property type="match status" value="1"/>
</dbReference>
<evidence type="ECO:0000313" key="3">
    <source>
        <dbReference type="EMBL" id="KYG68247.1"/>
    </source>
</evidence>
<accession>A0A162GIP7</accession>
<dbReference type="InterPro" id="IPR030392">
    <property type="entry name" value="S74_ICA"/>
</dbReference>
<organism evidence="3 4">
    <name type="scientific">Bdellovibrio bacteriovorus</name>
    <dbReference type="NCBI Taxonomy" id="959"/>
    <lineage>
        <taxon>Bacteria</taxon>
        <taxon>Pseudomonadati</taxon>
        <taxon>Bdellovibrionota</taxon>
        <taxon>Bdellovibrionia</taxon>
        <taxon>Bdellovibrionales</taxon>
        <taxon>Pseudobdellovibrionaceae</taxon>
        <taxon>Bdellovibrio</taxon>
    </lineage>
</organism>
<gene>
    <name evidence="3" type="ORF">AZI87_03035</name>
</gene>
<dbReference type="Pfam" id="PF13884">
    <property type="entry name" value="Peptidase_S74"/>
    <property type="match status" value="1"/>
</dbReference>
<dbReference type="RefSeq" id="WP_063204944.1">
    <property type="nucleotide sequence ID" value="NZ_LUKD01000001.1"/>
</dbReference>
<dbReference type="CDD" id="cd22249">
    <property type="entry name" value="UDM1_RNF168_RNF169-like"/>
    <property type="match status" value="1"/>
</dbReference>
<sequence length="1381" mass="141892">MKYTGTFLFIFLFLTAAWAGPNSLTYQGRILRADGSPLEFNNVSFQFEITSPDGLCVLYREQVNGINMTNSGGVFDVAIGSGSKSFPTDASFKLLDAFVNSGSLACYGSSNYSPSYDDIRRLRVQFHDGSGWKVISPDSEIRSVPFAGYSYSATKLGTNSASDFLLKAGIPTCASGTFLSWNGSALTCSGVAGASGGTVTDVTSANSYLTIVNGTSTPTLTLNVGTAANTVAAGNDPRLSDARIPTGAAGGDLSSTYPNPTVAKIQGVAVSTTAPNSGEYLKYNGAQWLPAVITSSDVSGLAATLSGYVTQSYFSAAVASANCAQHQTMYWEAATNSFKCLAINVSVAGDVSGSIGSVSVDKIKGVALDFSVAPTSGQTLKFNGTSWAPANDNNGGGTITALTGDVTASGSGSVTATVNSVGGSTAANIHSATQAANAATDANTASTIVKRDASGNFIANNATLNRVVLKDSGSNTVTLQAPTAVSTSYVLKFPSAQSGANQLLLNDGAGNLSWTNLSSVGVTSVGVTSPIVNSGTASAPTIGIQQANGSQAGYLSSADWTSFNSKLSTTLNSGNIWIGNGSNVATAVTPAGDVTISTTGATLVGKIQGTGVVSTTPTATNNIFKYNGTNWAPGFIGVADIRSTAAGNVQFFPTTCSAAQTLNWESATDKYICTNIAIGDSQITYASKAAKTFLAAPTAGGVPSFRTIASSDLPTTGADGAYINGGNSFGANATLGVNDAFGLDIETNNVARVSIGSTGKVGVNASGASSQLQVHGAASVQTDYAIATFQDSSNNGLSFGVDTSNGWSWLYSRTAGVSPRPIALFAHNTNQTPDLLVDNGQVGVGTGSPQAPLHVVGNANGGILVQKSSNDNGGATIVFAKSRGTNTARTPAQSGDRLMGLYGSGAYDATNISNNSAAIQFLAAENFTSTAQGTSIDFGTTPIGGTARQTRMTILPSGQIAVGAITAPAGMLSNTTINLGDSGTIAAINGNGIGPGGLQWEAAGTGYATTLFNSTNLANAHGLQLYTASSDANVNVLYARANGNARFSIKGNGYVGVNTASPRETMEINKGHFLHTGGDLVHFFNSYHNGTQRYGGYGGASGYAGGIGFSPSTGTLYLTTSSAAGAADVAVSGSGNHVQLDRLGNLGIGGGAPRKLSVTGDGAYFYNPSGNVVQEFQSAGGYLFRLQSSPAGFDIFDASSNANRLTILNNGNVGIGTAGPSYNLHVIGSAGLSSGTAWINASDIRLKDIKGDYEYGLNEILKLHTVRFNYKKGNPLGLPSDHRMTGFIAQEVQKVIPDAVRTRADGYLELNVDPIHWATVNAVQELYGICKQSEEQMKSVDARLQRHDREIASLKEENRLLKEQLEKQSKDLEEIKKKLGL</sequence>
<dbReference type="EMBL" id="LUKD01000001">
    <property type="protein sequence ID" value="KYG68247.1"/>
    <property type="molecule type" value="Genomic_DNA"/>
</dbReference>
<keyword evidence="1" id="KW-0175">Coiled coil</keyword>
<evidence type="ECO:0000256" key="1">
    <source>
        <dbReference type="SAM" id="Coils"/>
    </source>
</evidence>
<reference evidence="3 4" key="1">
    <citation type="submission" date="2016-03" db="EMBL/GenBank/DDBJ databases">
        <authorList>
            <person name="Ploux O."/>
        </authorList>
    </citation>
    <scope>NUCLEOTIDE SEQUENCE [LARGE SCALE GENOMIC DNA]</scope>
    <source>
        <strain evidence="3 4">EC13</strain>
    </source>
</reference>
<comment type="caution">
    <text evidence="3">The sequence shown here is derived from an EMBL/GenBank/DDBJ whole genome shotgun (WGS) entry which is preliminary data.</text>
</comment>
<feature type="domain" description="Peptidase S74" evidence="2">
    <location>
        <begin position="1242"/>
        <end position="1337"/>
    </location>
</feature>
<evidence type="ECO:0000313" key="4">
    <source>
        <dbReference type="Proteomes" id="UP000075799"/>
    </source>
</evidence>
<proteinExistence type="predicted"/>
<dbReference type="Proteomes" id="UP000075799">
    <property type="component" value="Unassembled WGS sequence"/>
</dbReference>
<protein>
    <recommendedName>
        <fullName evidence="2">Peptidase S74 domain-containing protein</fullName>
    </recommendedName>
</protein>
<feature type="coiled-coil region" evidence="1">
    <location>
        <begin position="1330"/>
        <end position="1378"/>
    </location>
</feature>